<feature type="compositionally biased region" description="Pro residues" evidence="12">
    <location>
        <begin position="557"/>
        <end position="579"/>
    </location>
</feature>
<feature type="domain" description="EGF-like" evidence="14">
    <location>
        <begin position="831"/>
        <end position="872"/>
    </location>
</feature>
<keyword evidence="16" id="KW-1185">Reference proteome</keyword>
<evidence type="ECO:0000256" key="12">
    <source>
        <dbReference type="SAM" id="MobiDB-lite"/>
    </source>
</evidence>
<keyword evidence="10" id="KW-0325">Glycoprotein</keyword>
<gene>
    <name evidence="15" type="ORF">QE152_g22995</name>
</gene>
<evidence type="ECO:0000256" key="3">
    <source>
        <dbReference type="ARBA" id="ARBA00022525"/>
    </source>
</evidence>
<dbReference type="PROSITE" id="PS00010">
    <property type="entry name" value="ASX_HYDROXYL"/>
    <property type="match status" value="4"/>
</dbReference>
<dbReference type="FunFam" id="2.10.25.10:FF:000014">
    <property type="entry name" value="Latent-transforming growth factor beta-binding protein 3"/>
    <property type="match status" value="1"/>
</dbReference>
<feature type="compositionally biased region" description="Pro residues" evidence="12">
    <location>
        <begin position="502"/>
        <end position="539"/>
    </location>
</feature>
<feature type="region of interest" description="Disordered" evidence="12">
    <location>
        <begin position="143"/>
        <end position="175"/>
    </location>
</feature>
<comment type="caution">
    <text evidence="11">Lacks conserved residue(s) required for the propagation of feature annotation.</text>
</comment>
<evidence type="ECO:0000256" key="11">
    <source>
        <dbReference type="PROSITE-ProRule" id="PRU00076"/>
    </source>
</evidence>
<accession>A0AAW1KH43</accession>
<dbReference type="PROSITE" id="PS01186">
    <property type="entry name" value="EGF_2"/>
    <property type="match status" value="4"/>
</dbReference>
<evidence type="ECO:0000256" key="13">
    <source>
        <dbReference type="SAM" id="SignalP"/>
    </source>
</evidence>
<dbReference type="InterPro" id="IPR009030">
    <property type="entry name" value="Growth_fac_rcpt_cys_sf"/>
</dbReference>
<proteinExistence type="inferred from homology"/>
<feature type="chain" id="PRO_5043452517" evidence="13">
    <location>
        <begin position="18"/>
        <end position="1175"/>
    </location>
</feature>
<feature type="compositionally biased region" description="Low complexity" evidence="12">
    <location>
        <begin position="476"/>
        <end position="499"/>
    </location>
</feature>
<dbReference type="SMART" id="SM00179">
    <property type="entry name" value="EGF_CA"/>
    <property type="match status" value="14"/>
</dbReference>
<feature type="region of interest" description="Disordered" evidence="12">
    <location>
        <begin position="476"/>
        <end position="599"/>
    </location>
</feature>
<name>A0AAW1KH43_POPJA</name>
<dbReference type="SMART" id="SM00181">
    <property type="entry name" value="EGF"/>
    <property type="match status" value="13"/>
</dbReference>
<dbReference type="InterPro" id="IPR055088">
    <property type="entry name" value="Fibulin_C"/>
</dbReference>
<evidence type="ECO:0000256" key="1">
    <source>
        <dbReference type="ARBA" id="ARBA00004498"/>
    </source>
</evidence>
<dbReference type="Proteomes" id="UP001458880">
    <property type="component" value="Unassembled WGS sequence"/>
</dbReference>
<feature type="domain" description="EGF-like" evidence="14">
    <location>
        <begin position="873"/>
        <end position="915"/>
    </location>
</feature>
<dbReference type="SUPFAM" id="SSF57184">
    <property type="entry name" value="Growth factor receptor domain"/>
    <property type="match status" value="4"/>
</dbReference>
<dbReference type="FunFam" id="2.10.25.10:FF:000038">
    <property type="entry name" value="Fibrillin 2"/>
    <property type="match status" value="1"/>
</dbReference>
<dbReference type="PROSITE" id="PS50026">
    <property type="entry name" value="EGF_3"/>
    <property type="match status" value="5"/>
</dbReference>
<keyword evidence="7" id="KW-0677">Repeat</keyword>
<dbReference type="InterPro" id="IPR018097">
    <property type="entry name" value="EGF_Ca-bd_CS"/>
</dbReference>
<keyword evidence="9" id="KW-1015">Disulfide bond</keyword>
<feature type="domain" description="EGF-like" evidence="14">
    <location>
        <begin position="916"/>
        <end position="956"/>
    </location>
</feature>
<dbReference type="Gene3D" id="2.10.25.10">
    <property type="entry name" value="Laminin"/>
    <property type="match status" value="14"/>
</dbReference>
<feature type="domain" description="EGF-like" evidence="14">
    <location>
        <begin position="957"/>
        <end position="999"/>
    </location>
</feature>
<dbReference type="CDD" id="cd00054">
    <property type="entry name" value="EGF_CA"/>
    <property type="match status" value="6"/>
</dbReference>
<organism evidence="15 16">
    <name type="scientific">Popillia japonica</name>
    <name type="common">Japanese beetle</name>
    <dbReference type="NCBI Taxonomy" id="7064"/>
    <lineage>
        <taxon>Eukaryota</taxon>
        <taxon>Metazoa</taxon>
        <taxon>Ecdysozoa</taxon>
        <taxon>Arthropoda</taxon>
        <taxon>Hexapoda</taxon>
        <taxon>Insecta</taxon>
        <taxon>Pterygota</taxon>
        <taxon>Neoptera</taxon>
        <taxon>Endopterygota</taxon>
        <taxon>Coleoptera</taxon>
        <taxon>Polyphaga</taxon>
        <taxon>Scarabaeiformia</taxon>
        <taxon>Scarabaeidae</taxon>
        <taxon>Rutelinae</taxon>
        <taxon>Popillia</taxon>
    </lineage>
</organism>
<keyword evidence="4" id="KW-0272">Extracellular matrix</keyword>
<dbReference type="Pfam" id="PF22914">
    <property type="entry name" value="Fibulin_C"/>
    <property type="match status" value="1"/>
</dbReference>
<evidence type="ECO:0000256" key="9">
    <source>
        <dbReference type="ARBA" id="ARBA00023157"/>
    </source>
</evidence>
<evidence type="ECO:0000259" key="14">
    <source>
        <dbReference type="PROSITE" id="PS50026"/>
    </source>
</evidence>
<dbReference type="EMBL" id="JASPKY010000224">
    <property type="protein sequence ID" value="KAK9718872.1"/>
    <property type="molecule type" value="Genomic_DNA"/>
</dbReference>
<dbReference type="Pfam" id="PF07645">
    <property type="entry name" value="EGF_CA"/>
    <property type="match status" value="11"/>
</dbReference>
<comment type="subcellular location">
    <subcellularLocation>
        <location evidence="1">Secreted</location>
        <location evidence="1">Extracellular space</location>
        <location evidence="1">Extracellular matrix</location>
    </subcellularLocation>
</comment>
<evidence type="ECO:0000256" key="2">
    <source>
        <dbReference type="ARBA" id="ARBA00006127"/>
    </source>
</evidence>
<dbReference type="InterPro" id="IPR000152">
    <property type="entry name" value="EGF-type_Asp/Asn_hydroxyl_site"/>
</dbReference>
<evidence type="ECO:0000313" key="16">
    <source>
        <dbReference type="Proteomes" id="UP001458880"/>
    </source>
</evidence>
<dbReference type="PANTHER" id="PTHR24050:SF28">
    <property type="entry name" value="UROMODULIN-LIKE"/>
    <property type="match status" value="1"/>
</dbReference>
<comment type="similarity">
    <text evidence="2">Belongs to the fibulin family.</text>
</comment>
<dbReference type="InterPro" id="IPR049883">
    <property type="entry name" value="NOTCH1_EGF-like"/>
</dbReference>
<keyword evidence="6 13" id="KW-0732">Signal</keyword>
<feature type="signal peptide" evidence="13">
    <location>
        <begin position="1"/>
        <end position="17"/>
    </location>
</feature>
<evidence type="ECO:0000256" key="10">
    <source>
        <dbReference type="ARBA" id="ARBA00023180"/>
    </source>
</evidence>
<dbReference type="InterPro" id="IPR000742">
    <property type="entry name" value="EGF"/>
</dbReference>
<dbReference type="FunFam" id="2.10.25.10:FF:000005">
    <property type="entry name" value="Fibrillin 2"/>
    <property type="match status" value="1"/>
</dbReference>
<dbReference type="Pfam" id="PF14670">
    <property type="entry name" value="FXa_inhibition"/>
    <property type="match status" value="1"/>
</dbReference>
<dbReference type="GO" id="GO:0071944">
    <property type="term" value="C:cell periphery"/>
    <property type="evidence" value="ECO:0007669"/>
    <property type="project" value="UniProtKB-ARBA"/>
</dbReference>
<dbReference type="Pfam" id="PF12662">
    <property type="entry name" value="cEGF"/>
    <property type="match status" value="1"/>
</dbReference>
<feature type="domain" description="EGF-like" evidence="14">
    <location>
        <begin position="620"/>
        <end position="658"/>
    </location>
</feature>
<dbReference type="SUPFAM" id="SSF57196">
    <property type="entry name" value="EGF/Laminin"/>
    <property type="match status" value="2"/>
</dbReference>
<evidence type="ECO:0000256" key="7">
    <source>
        <dbReference type="ARBA" id="ARBA00022737"/>
    </source>
</evidence>
<sequence>MIILVLLIAIITRESQGINLQILKHCCGIGTVHAESGLPCSNYRTPFPNVPKSDESSCLKPLDVCCKNKFRENQCKLGQDDAMNGRECLGAASDDTRKVCCESCQLGIETGRSGHPCGVNPGLGDPYDKAFTTCCDNKDSVKSNTPPMETKPTTPIVSSSTSVTTATTPTRPDSIEEYPPLEDICEITDVCAQICVPTKDSYRCDCKEGYTLMADGVSCKIKKLPVAQSQIPSAPIDRCNENNPCEHECKDTGVSIQCSCYGGFELAKDKVSCNDIDECALGLHKCLPPQTCINEPGSYDCGNEIEDYDMCPEGYMFNADKKVCDDIDECQFELTCPPQQTCINTIGSYECKVSAVKCPPGFYFKDSIQDCEDLDECILGQHDCNTASQMCLNTKGNFTCIDKTTQGGCPPGFKKNSATLICEDINECEENQELCGPNETCVNESGGHTCVANVNSNTLPKINPYDYPPNIYTTPRVIPTTIPTTTEEVTEPTTPRSTEATPPHPSIPSRLPEPSPQPQPPYGRPQYPPRPEAPQPARPESPQLQRPESPQRQRPESPQPQRPEPVYPTPASKPVPIRPESPQRPIQHPRPVYPTPASKPVPISCRDGFRYSEQHRTCIDINECFEDEDICDSTQDCINTHGSYYCNCKRGFSKDITGACVDINECQLGTHDCSEGQRCDNTIGSFYCPRTAGCGTGYTLNHANNICEDDDECILGTDNCRELGPQFQCKNILGSYRCERISRLIYTSTTPFVFPTFRPFPTNVLISQKKKCLPGYVMNLKGDCEDIDECKNNPCARSEVCVNSNGRYQCISRLQCKLGFELDGSGTKCVDIDECARGTHQCSSTQICKNGYGYHVCTCPPGHKLNVNNHCEDINECEYYRGRACSNNAECINTIGSFECRCDDGLKQVGRDICDDIDECSEMPGLCQQKCVNLWGSYRCSCDRGYSLNLDNRTCSDIDECEKFKDQHLCIATCQNTPGSYVCSCPPGYRLGSDGRTCQDIDECLENVCGRQDATCLNTRGSHKCFTIDCPPNYVRDPDHKSRCKRAKHVCDQRDLNCLEQPQQYSYHFMTFISKLPIIHGHIDFFQMRGPVWPGSATEFSMRIVNVNCPEGVERAHDGFFRMNTLKHKAILSLIRTIEGPQEIELQLELKLFYNHIFNSKMVAKIFLIVSEYPF</sequence>
<dbReference type="InterPro" id="IPR052235">
    <property type="entry name" value="Nephronectin_domain"/>
</dbReference>
<evidence type="ECO:0000256" key="4">
    <source>
        <dbReference type="ARBA" id="ARBA00022530"/>
    </source>
</evidence>
<keyword evidence="8" id="KW-0106">Calcium</keyword>
<dbReference type="InterPro" id="IPR001881">
    <property type="entry name" value="EGF-like_Ca-bd_dom"/>
</dbReference>
<evidence type="ECO:0000313" key="15">
    <source>
        <dbReference type="EMBL" id="KAK9718872.1"/>
    </source>
</evidence>
<evidence type="ECO:0000256" key="5">
    <source>
        <dbReference type="ARBA" id="ARBA00022536"/>
    </source>
</evidence>
<protein>
    <submittedName>
        <fullName evidence="15">Calcium-binding EGF domain</fullName>
    </submittedName>
</protein>
<dbReference type="GO" id="GO:0005509">
    <property type="term" value="F:calcium ion binding"/>
    <property type="evidence" value="ECO:0007669"/>
    <property type="project" value="InterPro"/>
</dbReference>
<dbReference type="AlphaFoldDB" id="A0AAW1KH43"/>
<dbReference type="InterPro" id="IPR026823">
    <property type="entry name" value="cEGF"/>
</dbReference>
<dbReference type="PROSITE" id="PS01187">
    <property type="entry name" value="EGF_CA"/>
    <property type="match status" value="3"/>
</dbReference>
<keyword evidence="5 11" id="KW-0245">EGF-like domain</keyword>
<feature type="compositionally biased region" description="Low complexity" evidence="12">
    <location>
        <begin position="150"/>
        <end position="172"/>
    </location>
</feature>
<evidence type="ECO:0000256" key="8">
    <source>
        <dbReference type="ARBA" id="ARBA00022837"/>
    </source>
</evidence>
<keyword evidence="3" id="KW-0964">Secreted</keyword>
<evidence type="ECO:0000256" key="6">
    <source>
        <dbReference type="ARBA" id="ARBA00022729"/>
    </source>
</evidence>
<reference evidence="15 16" key="1">
    <citation type="journal article" date="2024" name="BMC Genomics">
        <title>De novo assembly and annotation of Popillia japonica's genome with initial clues to its potential as an invasive pest.</title>
        <authorList>
            <person name="Cucini C."/>
            <person name="Boschi S."/>
            <person name="Funari R."/>
            <person name="Cardaioli E."/>
            <person name="Iannotti N."/>
            <person name="Marturano G."/>
            <person name="Paoli F."/>
            <person name="Bruttini M."/>
            <person name="Carapelli A."/>
            <person name="Frati F."/>
            <person name="Nardi F."/>
        </authorList>
    </citation>
    <scope>NUCLEOTIDE SEQUENCE [LARGE SCALE GENOMIC DNA]</scope>
    <source>
        <strain evidence="15">DMR45628</strain>
    </source>
</reference>
<dbReference type="FunFam" id="2.10.25.10:FF:000010">
    <property type="entry name" value="Pro-epidermal growth factor"/>
    <property type="match status" value="2"/>
</dbReference>
<dbReference type="PANTHER" id="PTHR24050">
    <property type="entry name" value="PA14 DOMAIN-CONTAINING PROTEIN"/>
    <property type="match status" value="1"/>
</dbReference>
<comment type="caution">
    <text evidence="15">The sequence shown here is derived from an EMBL/GenBank/DDBJ whole genome shotgun (WGS) entry which is preliminary data.</text>
</comment>